<evidence type="ECO:0000313" key="2">
    <source>
        <dbReference type="Proteomes" id="UP000658258"/>
    </source>
</evidence>
<reference evidence="2" key="1">
    <citation type="journal article" date="2019" name="Int. J. Syst. Evol. Microbiol.">
        <title>The Global Catalogue of Microorganisms (GCM) 10K type strain sequencing project: providing services to taxonomists for standard genome sequencing and annotation.</title>
        <authorList>
            <consortium name="The Broad Institute Genomics Platform"/>
            <consortium name="The Broad Institute Genome Sequencing Center for Infectious Disease"/>
            <person name="Wu L."/>
            <person name="Ma J."/>
        </authorList>
    </citation>
    <scope>NUCLEOTIDE SEQUENCE [LARGE SCALE GENOMIC DNA]</scope>
    <source>
        <strain evidence="2">CGMCC 1.15111</strain>
    </source>
</reference>
<gene>
    <name evidence="1" type="ORF">GCM10011340_15030</name>
</gene>
<sequence length="58" mass="6287">MIKLSIPEAIKNPSGKSMICKNKQGDRAITEHQKAEMPGTPRANFACKATSKAEKMLG</sequence>
<comment type="caution">
    <text evidence="1">The sequence shown here is derived from an EMBL/GenBank/DDBJ whole genome shotgun (WGS) entry which is preliminary data.</text>
</comment>
<dbReference type="EMBL" id="BNAG01000002">
    <property type="protein sequence ID" value="GHE61089.1"/>
    <property type="molecule type" value="Genomic_DNA"/>
</dbReference>
<organism evidence="1 2">
    <name type="scientific">Roseivirga thermotolerans</name>
    <dbReference type="NCBI Taxonomy" id="1758176"/>
    <lineage>
        <taxon>Bacteria</taxon>
        <taxon>Pseudomonadati</taxon>
        <taxon>Bacteroidota</taxon>
        <taxon>Cytophagia</taxon>
        <taxon>Cytophagales</taxon>
        <taxon>Roseivirgaceae</taxon>
        <taxon>Roseivirga</taxon>
    </lineage>
</organism>
<name>A0ABQ3I3K4_9BACT</name>
<proteinExistence type="predicted"/>
<keyword evidence="2" id="KW-1185">Reference proteome</keyword>
<evidence type="ECO:0000313" key="1">
    <source>
        <dbReference type="EMBL" id="GHE61089.1"/>
    </source>
</evidence>
<protein>
    <submittedName>
        <fullName evidence="1">Uncharacterized protein</fullName>
    </submittedName>
</protein>
<accession>A0ABQ3I3K4</accession>
<dbReference type="Proteomes" id="UP000658258">
    <property type="component" value="Unassembled WGS sequence"/>
</dbReference>